<feature type="region of interest" description="Disordered" evidence="1">
    <location>
        <begin position="90"/>
        <end position="158"/>
    </location>
</feature>
<keyword evidence="2" id="KW-0472">Membrane</keyword>
<organism evidence="3 4">
    <name type="scientific">Saguinus oedipus</name>
    <name type="common">Cotton-top tamarin</name>
    <name type="synonym">Oedipomidas oedipus</name>
    <dbReference type="NCBI Taxonomy" id="9490"/>
    <lineage>
        <taxon>Eukaryota</taxon>
        <taxon>Metazoa</taxon>
        <taxon>Chordata</taxon>
        <taxon>Craniata</taxon>
        <taxon>Vertebrata</taxon>
        <taxon>Euteleostomi</taxon>
        <taxon>Mammalia</taxon>
        <taxon>Eutheria</taxon>
        <taxon>Euarchontoglires</taxon>
        <taxon>Primates</taxon>
        <taxon>Haplorrhini</taxon>
        <taxon>Platyrrhini</taxon>
        <taxon>Cebidae</taxon>
        <taxon>Callitrichinae</taxon>
        <taxon>Saguinus</taxon>
    </lineage>
</organism>
<dbReference type="Proteomes" id="UP001266305">
    <property type="component" value="Unassembled WGS sequence"/>
</dbReference>
<evidence type="ECO:0000256" key="2">
    <source>
        <dbReference type="SAM" id="Phobius"/>
    </source>
</evidence>
<keyword evidence="4" id="KW-1185">Reference proteome</keyword>
<evidence type="ECO:0000256" key="1">
    <source>
        <dbReference type="SAM" id="MobiDB-lite"/>
    </source>
</evidence>
<evidence type="ECO:0000313" key="3">
    <source>
        <dbReference type="EMBL" id="KAK2100530.1"/>
    </source>
</evidence>
<feature type="compositionally biased region" description="Basic and acidic residues" evidence="1">
    <location>
        <begin position="94"/>
        <end position="106"/>
    </location>
</feature>
<keyword evidence="2" id="KW-1133">Transmembrane helix</keyword>
<feature type="transmembrane region" description="Helical" evidence="2">
    <location>
        <begin position="61"/>
        <end position="84"/>
    </location>
</feature>
<comment type="caution">
    <text evidence="3">The sequence shown here is derived from an EMBL/GenBank/DDBJ whole genome shotgun (WGS) entry which is preliminary data.</text>
</comment>
<evidence type="ECO:0000313" key="4">
    <source>
        <dbReference type="Proteomes" id="UP001266305"/>
    </source>
</evidence>
<sequence>SSDVLAAVLPPSVPAPLAAGELLARPDPGSCLEAGPAPGRCAAAGLSPALGAGTMVLSVPVIALGATLGTATSILALCGVTCLCRHMHPKKGLLPRDQDPDPEKAKPGVLRSAQQVSGRRRAGPPGARGEAGGKWARQSLAERGDSRGAGGQAKESKR</sequence>
<reference evidence="3 4" key="1">
    <citation type="submission" date="2023-05" db="EMBL/GenBank/DDBJ databases">
        <title>B98-5 Cell Line De Novo Hybrid Assembly: An Optical Mapping Approach.</title>
        <authorList>
            <person name="Kananen K."/>
            <person name="Auerbach J.A."/>
            <person name="Kautto E."/>
            <person name="Blachly J.S."/>
        </authorList>
    </citation>
    <scope>NUCLEOTIDE SEQUENCE [LARGE SCALE GENOMIC DNA]</scope>
    <source>
        <strain evidence="3">B95-8</strain>
        <tissue evidence="3">Cell line</tissue>
    </source>
</reference>
<dbReference type="EMBL" id="JASSZA010000010">
    <property type="protein sequence ID" value="KAK2100530.1"/>
    <property type="molecule type" value="Genomic_DNA"/>
</dbReference>
<name>A0ABQ9UUS6_SAGOE</name>
<keyword evidence="2" id="KW-0812">Transmembrane</keyword>
<proteinExistence type="predicted"/>
<accession>A0ABQ9UUS6</accession>
<feature type="non-terminal residue" evidence="3">
    <location>
        <position position="1"/>
    </location>
</feature>
<protein>
    <submittedName>
        <fullName evidence="3">Uncharacterized protein</fullName>
    </submittedName>
</protein>
<gene>
    <name evidence="3" type="ORF">P7K49_021878</name>
</gene>